<dbReference type="InterPro" id="IPR010982">
    <property type="entry name" value="Lambda_DNA-bd_dom_sf"/>
</dbReference>
<dbReference type="Gene3D" id="1.10.260.40">
    <property type="entry name" value="lambda repressor-like DNA-binding domains"/>
    <property type="match status" value="1"/>
</dbReference>
<proteinExistence type="predicted"/>
<dbReference type="EMBL" id="JAQKAB010000009">
    <property type="protein sequence ID" value="MDA7027748.1"/>
    <property type="molecule type" value="Genomic_DNA"/>
</dbReference>
<name>A0ABT4X649_9BACI</name>
<evidence type="ECO:0000313" key="3">
    <source>
        <dbReference type="EMBL" id="MDA7027748.1"/>
    </source>
</evidence>
<dbReference type="SUPFAM" id="SSF47413">
    <property type="entry name" value="lambda repressor-like DNA-binding domains"/>
    <property type="match status" value="1"/>
</dbReference>
<keyword evidence="4" id="KW-1185">Reference proteome</keyword>
<comment type="caution">
    <text evidence="3">The sequence shown here is derived from an EMBL/GenBank/DDBJ whole genome shotgun (WGS) entry which is preliminary data.</text>
</comment>
<organism evidence="3 4">
    <name type="scientific">Bacillus changyiensis</name>
    <dbReference type="NCBI Taxonomy" id="3004103"/>
    <lineage>
        <taxon>Bacteria</taxon>
        <taxon>Bacillati</taxon>
        <taxon>Bacillota</taxon>
        <taxon>Bacilli</taxon>
        <taxon>Bacillales</taxon>
        <taxon>Bacillaceae</taxon>
        <taxon>Bacillus</taxon>
    </lineage>
</organism>
<feature type="domain" description="HTH cro/C1-type" evidence="2">
    <location>
        <begin position="6"/>
        <end position="60"/>
    </location>
</feature>
<evidence type="ECO:0000259" key="2">
    <source>
        <dbReference type="PROSITE" id="PS50943"/>
    </source>
</evidence>
<dbReference type="PANTHER" id="PTHR46558:SF14">
    <property type="entry name" value="HTH-TYPE TRANSCRIPTIONAL REGULATOR ANSR"/>
    <property type="match status" value="1"/>
</dbReference>
<keyword evidence="1" id="KW-0238">DNA-binding</keyword>
<dbReference type="Proteomes" id="UP001211894">
    <property type="component" value="Unassembled WGS sequence"/>
</dbReference>
<dbReference type="CDD" id="cd00093">
    <property type="entry name" value="HTH_XRE"/>
    <property type="match status" value="1"/>
</dbReference>
<gene>
    <name evidence="3" type="ORF">PJ311_14290</name>
</gene>
<dbReference type="PROSITE" id="PS50943">
    <property type="entry name" value="HTH_CROC1"/>
    <property type="match status" value="1"/>
</dbReference>
<reference evidence="3 4" key="1">
    <citation type="submission" date="2023-01" db="EMBL/GenBank/DDBJ databases">
        <title>Bacillus changyiensis sp. nov., isolated from a coastal deposit.</title>
        <authorList>
            <person name="Xiao G."/>
            <person name="Lai Q."/>
            <person name="Hu Z."/>
            <person name="Shao Z."/>
        </authorList>
    </citation>
    <scope>NUCLEOTIDE SEQUENCE [LARGE SCALE GENOMIC DNA]</scope>
    <source>
        <strain evidence="3 4">CLL-7-23</strain>
    </source>
</reference>
<evidence type="ECO:0000313" key="4">
    <source>
        <dbReference type="Proteomes" id="UP001211894"/>
    </source>
</evidence>
<dbReference type="Pfam" id="PF01381">
    <property type="entry name" value="HTH_3"/>
    <property type="match status" value="1"/>
</dbReference>
<dbReference type="InterPro" id="IPR001387">
    <property type="entry name" value="Cro/C1-type_HTH"/>
</dbReference>
<dbReference type="PANTHER" id="PTHR46558">
    <property type="entry name" value="TRACRIPTIONAL REGULATORY PROTEIN-RELATED-RELATED"/>
    <property type="match status" value="1"/>
</dbReference>
<protein>
    <submittedName>
        <fullName evidence="3">Helix-turn-helix transcriptional regulator</fullName>
    </submittedName>
</protein>
<accession>A0ABT4X649</accession>
<dbReference type="RefSeq" id="WP_270802230.1">
    <property type="nucleotide sequence ID" value="NZ_JAQFWW010000004.1"/>
</dbReference>
<dbReference type="SMART" id="SM00530">
    <property type="entry name" value="HTH_XRE"/>
    <property type="match status" value="1"/>
</dbReference>
<sequence>MFSENLRKTRERKKLTQQYMADKLGITRPAYTAYELGNREPDHKTLVSISSILDVSIDFLLKGESNEATDKIYKEEALKILEDPDTLIAAADGKVTDSILEAAQRIIAEQLKSGRKPGDIKKK</sequence>
<evidence type="ECO:0000256" key="1">
    <source>
        <dbReference type="ARBA" id="ARBA00023125"/>
    </source>
</evidence>